<evidence type="ECO:0008006" key="10">
    <source>
        <dbReference type="Google" id="ProtNLM"/>
    </source>
</evidence>
<organism evidence="8 9">
    <name type="scientific">Lacunisphaera limnophila</name>
    <dbReference type="NCBI Taxonomy" id="1838286"/>
    <lineage>
        <taxon>Bacteria</taxon>
        <taxon>Pseudomonadati</taxon>
        <taxon>Verrucomicrobiota</taxon>
        <taxon>Opitutia</taxon>
        <taxon>Opitutales</taxon>
        <taxon>Opitutaceae</taxon>
        <taxon>Lacunisphaera</taxon>
    </lineage>
</organism>
<gene>
    <name evidence="8" type="ORF">Verru16b_02966</name>
</gene>
<feature type="domain" description="Endoribonuclease YicC-like C-terminal" evidence="7">
    <location>
        <begin position="170"/>
        <end position="289"/>
    </location>
</feature>
<dbReference type="Proteomes" id="UP000095228">
    <property type="component" value="Chromosome"/>
</dbReference>
<name>A0A1D8AYB8_9BACT</name>
<evidence type="ECO:0000259" key="6">
    <source>
        <dbReference type="Pfam" id="PF03755"/>
    </source>
</evidence>
<dbReference type="Pfam" id="PF08340">
    <property type="entry name" value="YicC-like_C"/>
    <property type="match status" value="1"/>
</dbReference>
<dbReference type="OrthoDB" id="9771229at2"/>
<dbReference type="GO" id="GO:0004521">
    <property type="term" value="F:RNA endonuclease activity"/>
    <property type="evidence" value="ECO:0007669"/>
    <property type="project" value="InterPro"/>
</dbReference>
<evidence type="ECO:0000256" key="2">
    <source>
        <dbReference type="ARBA" id="ARBA00022722"/>
    </source>
</evidence>
<dbReference type="InterPro" id="IPR013551">
    <property type="entry name" value="YicC-like_C"/>
</dbReference>
<dbReference type="InterPro" id="IPR013527">
    <property type="entry name" value="YicC-like_N"/>
</dbReference>
<comment type="cofactor">
    <cofactor evidence="1">
        <name>a divalent metal cation</name>
        <dbReference type="ChEBI" id="CHEBI:60240"/>
    </cofactor>
</comment>
<keyword evidence="4" id="KW-0378">Hydrolase</keyword>
<dbReference type="Pfam" id="PF03755">
    <property type="entry name" value="YicC-like_N"/>
    <property type="match status" value="1"/>
</dbReference>
<dbReference type="PATRIC" id="fig|1838286.3.peg.2977"/>
<evidence type="ECO:0000256" key="3">
    <source>
        <dbReference type="ARBA" id="ARBA00022759"/>
    </source>
</evidence>
<dbReference type="EMBL" id="CP016094">
    <property type="protein sequence ID" value="AOS45875.1"/>
    <property type="molecule type" value="Genomic_DNA"/>
</dbReference>
<evidence type="ECO:0000256" key="1">
    <source>
        <dbReference type="ARBA" id="ARBA00001968"/>
    </source>
</evidence>
<dbReference type="GO" id="GO:0016787">
    <property type="term" value="F:hydrolase activity"/>
    <property type="evidence" value="ECO:0007669"/>
    <property type="project" value="UniProtKB-KW"/>
</dbReference>
<dbReference type="PANTHER" id="PTHR30636">
    <property type="entry name" value="UPF0701 PROTEIN YICC"/>
    <property type="match status" value="1"/>
</dbReference>
<evidence type="ECO:0000256" key="5">
    <source>
        <dbReference type="ARBA" id="ARBA00035648"/>
    </source>
</evidence>
<dbReference type="STRING" id="1838286.Verru16b_02966"/>
<evidence type="ECO:0000256" key="4">
    <source>
        <dbReference type="ARBA" id="ARBA00022801"/>
    </source>
</evidence>
<accession>A0A1D8AYB8</accession>
<reference evidence="8 9" key="1">
    <citation type="submission" date="2016-06" db="EMBL/GenBank/DDBJ databases">
        <title>Three novel species with peptidoglycan cell walls form the new genus Lacunisphaera gen. nov. in the family Opitutaceae of the verrucomicrobial subdivision 4.</title>
        <authorList>
            <person name="Rast P."/>
            <person name="Gloeckner I."/>
            <person name="Jogler M."/>
            <person name="Boedeker C."/>
            <person name="Jeske O."/>
            <person name="Wiegand S."/>
            <person name="Reinhardt R."/>
            <person name="Schumann P."/>
            <person name="Rohde M."/>
            <person name="Spring S."/>
            <person name="Gloeckner F.O."/>
            <person name="Jogler C."/>
        </authorList>
    </citation>
    <scope>NUCLEOTIDE SEQUENCE [LARGE SCALE GENOMIC DNA]</scope>
    <source>
        <strain evidence="8 9">IG16b</strain>
    </source>
</reference>
<keyword evidence="9" id="KW-1185">Reference proteome</keyword>
<sequence length="289" mass="31947">MNSMTGYGRATAALGEYTLTVQVNSVNRKGLDLTQKLPDEWEGFEASVAEAVRKVALRGKVHVAVEVTGRPAGGSDWDEAAVADCLDQLAGLAKRKGIKFEPSADLLWQIANSQRSSGGLPIDDEASGILLKTLGEALRGLSAMRASEGESLLVDFLGRWEKLHGWTEAIAQRAPQISGGYREQLMQRLRQAGLELDINDERVLKEVALFADRSDITEEITRLRHHLTQLKELLRGKGEIGRKAEFILQEIGREIHTIGSKANDLAISQRVIEFKNELERVREQIANVE</sequence>
<evidence type="ECO:0000313" key="8">
    <source>
        <dbReference type="EMBL" id="AOS45875.1"/>
    </source>
</evidence>
<proteinExistence type="inferred from homology"/>
<keyword evidence="3" id="KW-0255">Endonuclease</keyword>
<comment type="similarity">
    <text evidence="5">Belongs to the YicC/YloC family.</text>
</comment>
<dbReference type="RefSeq" id="WP_069962979.1">
    <property type="nucleotide sequence ID" value="NZ_CP016094.1"/>
</dbReference>
<evidence type="ECO:0000259" key="7">
    <source>
        <dbReference type="Pfam" id="PF08340"/>
    </source>
</evidence>
<dbReference type="AlphaFoldDB" id="A0A1D8AYB8"/>
<feature type="domain" description="Endoribonuclease YicC-like N-terminal" evidence="6">
    <location>
        <begin position="1"/>
        <end position="152"/>
    </location>
</feature>
<keyword evidence="2" id="KW-0540">Nuclease</keyword>
<dbReference type="PANTHER" id="PTHR30636:SF3">
    <property type="entry name" value="UPF0701 PROTEIN YICC"/>
    <property type="match status" value="1"/>
</dbReference>
<evidence type="ECO:0000313" key="9">
    <source>
        <dbReference type="Proteomes" id="UP000095228"/>
    </source>
</evidence>
<dbReference type="InterPro" id="IPR005229">
    <property type="entry name" value="YicC/YloC-like"/>
</dbReference>
<protein>
    <recommendedName>
        <fullName evidence="10">YicC-like family, N-terminal region</fullName>
    </recommendedName>
</protein>
<dbReference type="KEGG" id="obg:Verru16b_02966"/>
<dbReference type="NCBIfam" id="TIGR00255">
    <property type="entry name" value="YicC/YloC family endoribonuclease"/>
    <property type="match status" value="1"/>
</dbReference>